<feature type="compositionally biased region" description="Polar residues" evidence="1">
    <location>
        <begin position="349"/>
        <end position="358"/>
    </location>
</feature>
<dbReference type="AlphaFoldDB" id="A0AA39YDC0"/>
<proteinExistence type="predicted"/>
<comment type="caution">
    <text evidence="3">The sequence shown here is derived from an EMBL/GenBank/DDBJ whole genome shotgun (WGS) entry which is preliminary data.</text>
</comment>
<feature type="transmembrane region" description="Helical" evidence="2">
    <location>
        <begin position="85"/>
        <end position="107"/>
    </location>
</feature>
<keyword evidence="2" id="KW-1133">Transmembrane helix</keyword>
<protein>
    <recommendedName>
        <fullName evidence="5">Microtubule associated protein</fullName>
    </recommendedName>
</protein>
<organism evidence="3 4">
    <name type="scientific">Lasiodiplodia hormozganensis</name>
    <dbReference type="NCBI Taxonomy" id="869390"/>
    <lineage>
        <taxon>Eukaryota</taxon>
        <taxon>Fungi</taxon>
        <taxon>Dikarya</taxon>
        <taxon>Ascomycota</taxon>
        <taxon>Pezizomycotina</taxon>
        <taxon>Dothideomycetes</taxon>
        <taxon>Dothideomycetes incertae sedis</taxon>
        <taxon>Botryosphaeriales</taxon>
        <taxon>Botryosphaeriaceae</taxon>
        <taxon>Lasiodiplodia</taxon>
    </lineage>
</organism>
<keyword evidence="2" id="KW-0812">Transmembrane</keyword>
<feature type="transmembrane region" description="Helical" evidence="2">
    <location>
        <begin position="119"/>
        <end position="141"/>
    </location>
</feature>
<dbReference type="InterPro" id="IPR018750">
    <property type="entry name" value="DUF2306_membrane"/>
</dbReference>
<accession>A0AA39YDC0</accession>
<dbReference type="EMBL" id="JAUJDW010000034">
    <property type="protein sequence ID" value="KAK0650566.1"/>
    <property type="molecule type" value="Genomic_DNA"/>
</dbReference>
<dbReference type="Pfam" id="PF10067">
    <property type="entry name" value="DUF2306"/>
    <property type="match status" value="1"/>
</dbReference>
<reference evidence="3" key="1">
    <citation type="submission" date="2023-06" db="EMBL/GenBank/DDBJ databases">
        <title>Multi-omics analyses reveal the molecular pathogenesis toolkit of Lasiodiplodia hormozganensis, a cross-kingdom pathogen.</title>
        <authorList>
            <person name="Felix C."/>
            <person name="Meneses R."/>
            <person name="Goncalves M.F.M."/>
            <person name="Tilleman L."/>
            <person name="Duarte A.S."/>
            <person name="Jorrin-Novo J.V."/>
            <person name="Van De Peer Y."/>
            <person name="Deforce D."/>
            <person name="Van Nieuwerburgh F."/>
            <person name="Esteves A.C."/>
            <person name="Alves A."/>
        </authorList>
    </citation>
    <scope>NUCLEOTIDE SEQUENCE</scope>
    <source>
        <strain evidence="3">CBS 339.90</strain>
    </source>
</reference>
<evidence type="ECO:0008006" key="5">
    <source>
        <dbReference type="Google" id="ProtNLM"/>
    </source>
</evidence>
<keyword evidence="2" id="KW-0472">Membrane</keyword>
<evidence type="ECO:0000313" key="4">
    <source>
        <dbReference type="Proteomes" id="UP001175001"/>
    </source>
</evidence>
<dbReference type="Proteomes" id="UP001175001">
    <property type="component" value="Unassembled WGS sequence"/>
</dbReference>
<sequence>MVQPTRPPSNRFNAFARRIYNPLGFSKAYNFVLFFIFNGALLGFTLARFQYLDFSGVFCSNSGGANGASPGECYYYVQNFYRIGITLHLGGILPAAFLATLQFVPAIRHKIILFHRINGYIIILLVLVANAGALMIARHAFGGGMDVQAAVGMLAILTTGSLVLAFVNIKRLQIEQHRAWMLRAWFYLGAIITTRLVQITAATVATASRNYFMAEPCAKLLYTFDNSTQDLLDAFPDCADYVSGQDPGRFALVRADMGGGPDGAASIGAALSVGFGMSLFVALTVHAIGVEVYLRLTPREHERLRNVSYQRQLEAGMKNPGSAGLTAERLGDAEPWVPESARVMEKQHQSLASDTSLSGAGEQDH</sequence>
<name>A0AA39YDC0_9PEZI</name>
<feature type="transmembrane region" description="Helical" evidence="2">
    <location>
        <begin position="147"/>
        <end position="169"/>
    </location>
</feature>
<gene>
    <name evidence="3" type="ORF">DIS24_g6648</name>
</gene>
<evidence type="ECO:0000313" key="3">
    <source>
        <dbReference type="EMBL" id="KAK0650566.1"/>
    </source>
</evidence>
<evidence type="ECO:0000256" key="2">
    <source>
        <dbReference type="SAM" id="Phobius"/>
    </source>
</evidence>
<evidence type="ECO:0000256" key="1">
    <source>
        <dbReference type="SAM" id="MobiDB-lite"/>
    </source>
</evidence>
<feature type="transmembrane region" description="Helical" evidence="2">
    <location>
        <begin position="181"/>
        <end position="205"/>
    </location>
</feature>
<feature type="transmembrane region" description="Helical" evidence="2">
    <location>
        <begin position="28"/>
        <end position="47"/>
    </location>
</feature>
<feature type="region of interest" description="Disordered" evidence="1">
    <location>
        <begin position="315"/>
        <end position="365"/>
    </location>
</feature>
<keyword evidence="4" id="KW-1185">Reference proteome</keyword>
<feature type="transmembrane region" description="Helical" evidence="2">
    <location>
        <begin position="267"/>
        <end position="294"/>
    </location>
</feature>